<dbReference type="RefSeq" id="WP_277414862.1">
    <property type="nucleotide sequence ID" value="NZ_CP119083.1"/>
</dbReference>
<evidence type="ECO:0000256" key="1">
    <source>
        <dbReference type="SAM" id="SignalP"/>
    </source>
</evidence>
<gene>
    <name evidence="2" type="ORF">PX653_22175</name>
</gene>
<keyword evidence="1" id="KW-0732">Signal</keyword>
<keyword evidence="3" id="KW-1185">Reference proteome</keyword>
<organism evidence="2 3">
    <name type="scientific">Pseudoduganella chitinolytica</name>
    <dbReference type="NCBI Taxonomy" id="34070"/>
    <lineage>
        <taxon>Bacteria</taxon>
        <taxon>Pseudomonadati</taxon>
        <taxon>Pseudomonadota</taxon>
        <taxon>Betaproteobacteria</taxon>
        <taxon>Burkholderiales</taxon>
        <taxon>Oxalobacteraceae</taxon>
        <taxon>Telluria group</taxon>
        <taxon>Pseudoduganella</taxon>
    </lineage>
</organism>
<dbReference type="Proteomes" id="UP001216510">
    <property type="component" value="Chromosome"/>
</dbReference>
<proteinExistence type="predicted"/>
<dbReference type="EMBL" id="CP119083">
    <property type="protein sequence ID" value="WEF32101.1"/>
    <property type="molecule type" value="Genomic_DNA"/>
</dbReference>
<name>A0ABY8B840_9BURK</name>
<feature type="chain" id="PRO_5045740752" evidence="1">
    <location>
        <begin position="19"/>
        <end position="96"/>
    </location>
</feature>
<evidence type="ECO:0000313" key="2">
    <source>
        <dbReference type="EMBL" id="WEF32101.1"/>
    </source>
</evidence>
<protein>
    <submittedName>
        <fullName evidence="2">Uncharacterized protein</fullName>
    </submittedName>
</protein>
<evidence type="ECO:0000313" key="3">
    <source>
        <dbReference type="Proteomes" id="UP001216510"/>
    </source>
</evidence>
<accession>A0ABY8B840</accession>
<reference evidence="2 3" key="1">
    <citation type="submission" date="2023-02" db="EMBL/GenBank/DDBJ databases">
        <title>Gemone sequence of Telluria chitinolytica ACM 3522T.</title>
        <authorList>
            <person name="Frediansyah A."/>
            <person name="Miess H."/>
            <person name="Gross H."/>
        </authorList>
    </citation>
    <scope>NUCLEOTIDE SEQUENCE [LARGE SCALE GENOMIC DNA]</scope>
    <source>
        <strain evidence="2 3">ACM 3522</strain>
    </source>
</reference>
<sequence>MFKFFAPAVAGMCGTAFAQTPASNPMPDGSRDMYIGLGVQAVPRHAAAMRQVAWSVGLCRFRMGLAERCPALPSVKASQPVGGKLHVSASWALPYR</sequence>
<feature type="signal peptide" evidence="1">
    <location>
        <begin position="1"/>
        <end position="18"/>
    </location>
</feature>